<accession>A0ABZ3IX18</accession>
<protein>
    <recommendedName>
        <fullName evidence="8">Aquaporin</fullName>
    </recommendedName>
</protein>
<evidence type="ECO:0000313" key="7">
    <source>
        <dbReference type="Proteomes" id="UP000216052"/>
    </source>
</evidence>
<dbReference type="RefSeq" id="WP_211285066.1">
    <property type="nucleotide sequence ID" value="NZ_CP155571.1"/>
</dbReference>
<evidence type="ECO:0000256" key="1">
    <source>
        <dbReference type="ARBA" id="ARBA00004141"/>
    </source>
</evidence>
<keyword evidence="4 5" id="KW-0472">Membrane</keyword>
<feature type="transmembrane region" description="Helical" evidence="5">
    <location>
        <begin position="12"/>
        <end position="35"/>
    </location>
</feature>
<evidence type="ECO:0000313" key="6">
    <source>
        <dbReference type="EMBL" id="XFO70545.1"/>
    </source>
</evidence>
<gene>
    <name evidence="6" type="ORF">SPACI_005440</name>
</gene>
<keyword evidence="3 5" id="KW-1133">Transmembrane helix</keyword>
<evidence type="ECO:0000256" key="5">
    <source>
        <dbReference type="SAM" id="Phobius"/>
    </source>
</evidence>
<name>A0ABZ3IX18_SPOA4</name>
<evidence type="ECO:0000256" key="3">
    <source>
        <dbReference type="ARBA" id="ARBA00022989"/>
    </source>
</evidence>
<keyword evidence="2 5" id="KW-0812">Transmembrane</keyword>
<dbReference type="Gene3D" id="1.20.1080.10">
    <property type="entry name" value="Glycerol uptake facilitator protein"/>
    <property type="match status" value="1"/>
</dbReference>
<comment type="subcellular location">
    <subcellularLocation>
        <location evidence="1">Membrane</location>
        <topology evidence="1">Multi-pass membrane protein</topology>
    </subcellularLocation>
</comment>
<reference evidence="6" key="1">
    <citation type="submission" date="2024-05" db="EMBL/GenBank/DDBJ databases">
        <title>Isolation and characterization of Sporomusa carbonis sp. nov., a carboxydotrophic hydrogenogen in the genus of Sporomusa isolated from a charcoal burning pile.</title>
        <authorList>
            <person name="Boeer T."/>
            <person name="Rosenbaum F."/>
            <person name="Eysell L."/>
            <person name="Mueller V."/>
            <person name="Daniel R."/>
            <person name="Poehlein A."/>
        </authorList>
    </citation>
    <scope>NUCLEOTIDE SEQUENCE [LARGE SCALE GENOMIC DNA]</scope>
    <source>
        <strain evidence="6">DSM 3132</strain>
    </source>
</reference>
<sequence length="39" mass="4243">MREFLGEFFGTFLMVLFGCGSVAVSVLFNSHAGLFQIAV</sequence>
<organism evidence="6 7">
    <name type="scientific">Sporomusa acidovorans (strain ATCC 49682 / DSM 3132 / Mol)</name>
    <dbReference type="NCBI Taxonomy" id="1123286"/>
    <lineage>
        <taxon>Bacteria</taxon>
        <taxon>Bacillati</taxon>
        <taxon>Bacillota</taxon>
        <taxon>Negativicutes</taxon>
        <taxon>Selenomonadales</taxon>
        <taxon>Sporomusaceae</taxon>
        <taxon>Sporomusa</taxon>
    </lineage>
</organism>
<keyword evidence="7" id="KW-1185">Reference proteome</keyword>
<dbReference type="EMBL" id="CP155571">
    <property type="protein sequence ID" value="XFO70545.1"/>
    <property type="molecule type" value="Genomic_DNA"/>
</dbReference>
<dbReference type="Proteomes" id="UP000216052">
    <property type="component" value="Chromosome"/>
</dbReference>
<dbReference type="InterPro" id="IPR023271">
    <property type="entry name" value="Aquaporin-like"/>
</dbReference>
<proteinExistence type="predicted"/>
<evidence type="ECO:0000256" key="2">
    <source>
        <dbReference type="ARBA" id="ARBA00022692"/>
    </source>
</evidence>
<evidence type="ECO:0000256" key="4">
    <source>
        <dbReference type="ARBA" id="ARBA00023136"/>
    </source>
</evidence>
<dbReference type="PROSITE" id="PS51257">
    <property type="entry name" value="PROKAR_LIPOPROTEIN"/>
    <property type="match status" value="1"/>
</dbReference>
<evidence type="ECO:0008006" key="8">
    <source>
        <dbReference type="Google" id="ProtNLM"/>
    </source>
</evidence>
<dbReference type="SUPFAM" id="SSF81338">
    <property type="entry name" value="Aquaporin-like"/>
    <property type="match status" value="1"/>
</dbReference>